<evidence type="ECO:0000313" key="2">
    <source>
        <dbReference type="EMBL" id="GAA0399761.1"/>
    </source>
</evidence>
<feature type="transmembrane region" description="Helical" evidence="1">
    <location>
        <begin position="229"/>
        <end position="258"/>
    </location>
</feature>
<keyword evidence="1" id="KW-0472">Membrane</keyword>
<dbReference type="SUPFAM" id="SSF103473">
    <property type="entry name" value="MFS general substrate transporter"/>
    <property type="match status" value="1"/>
</dbReference>
<feature type="transmembrane region" description="Helical" evidence="1">
    <location>
        <begin position="318"/>
        <end position="342"/>
    </location>
</feature>
<feature type="transmembrane region" description="Helical" evidence="1">
    <location>
        <begin position="113"/>
        <end position="137"/>
    </location>
</feature>
<dbReference type="Gene3D" id="1.20.1250.20">
    <property type="entry name" value="MFS general substrate transporter like domains"/>
    <property type="match status" value="1"/>
</dbReference>
<evidence type="ECO:0000313" key="3">
    <source>
        <dbReference type="Proteomes" id="UP001500340"/>
    </source>
</evidence>
<feature type="transmembrane region" description="Helical" evidence="1">
    <location>
        <begin position="371"/>
        <end position="392"/>
    </location>
</feature>
<keyword evidence="1" id="KW-1133">Transmembrane helix</keyword>
<name>A0ABN0YLM9_9BACL</name>
<feature type="transmembrane region" description="Helical" evidence="1">
    <location>
        <begin position="149"/>
        <end position="167"/>
    </location>
</feature>
<dbReference type="InterPro" id="IPR001927">
    <property type="entry name" value="Na/Gal_symport"/>
</dbReference>
<evidence type="ECO:0000256" key="1">
    <source>
        <dbReference type="SAM" id="Phobius"/>
    </source>
</evidence>
<comment type="caution">
    <text evidence="2">The sequence shown here is derived from an EMBL/GenBank/DDBJ whole genome shotgun (WGS) entry which is preliminary data.</text>
</comment>
<sequence length="445" mass="48284">MEIEKIRFREKLGYGFGEMAGTLHLAAISTFLTFFYTDVVGISAAAVGTLLLVARVFDGFVDIGVGTLIDRTKSKHGKARPWLLWLAIPFGIASILLFSAPDLGPTGALAYAYATYLIVNILYSGINIPYGVMNSLITQDTYQRSLLNIFRMLIGITGTLIISTMTLPLVEAFGGGKGGWLRTFTIFGSVSMILIFITFRSTKERVKPSVVNKDIPLKRSIKALFRNKYWFMMLLVMTCYGIYGASGAAVNVFYAQYILHNKDLVGLFGVLSLIPIVLGLLVISPVIKKFGKRNTMIIGLIISIIGSSIMIIDPVNLPIVITSLVIRSIGMVPVAASGYAMLADTIDYGEWKTGIRTEGLVYSAGSFGGKVGNGIGAALVGWLLAIGGYVGGQATISASASASIQFMFIYLPIIFNVILLIVLIPYKLDKEYPQIIEDLKTVRCA</sequence>
<dbReference type="InterPro" id="IPR036259">
    <property type="entry name" value="MFS_trans_sf"/>
</dbReference>
<feature type="transmembrane region" description="Helical" evidence="1">
    <location>
        <begin position="404"/>
        <end position="426"/>
    </location>
</feature>
<dbReference type="NCBIfam" id="TIGR00792">
    <property type="entry name" value="gph"/>
    <property type="match status" value="1"/>
</dbReference>
<feature type="transmembrane region" description="Helical" evidence="1">
    <location>
        <begin position="295"/>
        <end position="312"/>
    </location>
</feature>
<keyword evidence="3" id="KW-1185">Reference proteome</keyword>
<accession>A0ABN0YLM9</accession>
<dbReference type="PANTHER" id="PTHR11328">
    <property type="entry name" value="MAJOR FACILITATOR SUPERFAMILY DOMAIN-CONTAINING PROTEIN"/>
    <property type="match status" value="1"/>
</dbReference>
<dbReference type="CDD" id="cd17332">
    <property type="entry name" value="MFS_MelB_like"/>
    <property type="match status" value="1"/>
</dbReference>
<organism evidence="2 3">
    <name type="scientific">Paenibacillus motobuensis</name>
    <dbReference type="NCBI Taxonomy" id="295324"/>
    <lineage>
        <taxon>Bacteria</taxon>
        <taxon>Bacillati</taxon>
        <taxon>Bacillota</taxon>
        <taxon>Bacilli</taxon>
        <taxon>Bacillales</taxon>
        <taxon>Paenibacillaceae</taxon>
        <taxon>Paenibacillus</taxon>
    </lineage>
</organism>
<dbReference type="Proteomes" id="UP001500340">
    <property type="component" value="Unassembled WGS sequence"/>
</dbReference>
<dbReference type="RefSeq" id="WP_343862973.1">
    <property type="nucleotide sequence ID" value="NZ_BAAACX010000015.1"/>
</dbReference>
<dbReference type="InterPro" id="IPR039672">
    <property type="entry name" value="MFS_2"/>
</dbReference>
<dbReference type="Pfam" id="PF13347">
    <property type="entry name" value="MFS_2"/>
    <property type="match status" value="1"/>
</dbReference>
<feature type="transmembrane region" description="Helical" evidence="1">
    <location>
        <begin position="82"/>
        <end position="101"/>
    </location>
</feature>
<feature type="transmembrane region" description="Helical" evidence="1">
    <location>
        <begin position="264"/>
        <end position="283"/>
    </location>
</feature>
<feature type="transmembrane region" description="Helical" evidence="1">
    <location>
        <begin position="12"/>
        <end position="36"/>
    </location>
</feature>
<feature type="transmembrane region" description="Helical" evidence="1">
    <location>
        <begin position="42"/>
        <end position="61"/>
    </location>
</feature>
<feature type="transmembrane region" description="Helical" evidence="1">
    <location>
        <begin position="179"/>
        <end position="199"/>
    </location>
</feature>
<dbReference type="EMBL" id="BAAACX010000015">
    <property type="protein sequence ID" value="GAA0399761.1"/>
    <property type="molecule type" value="Genomic_DNA"/>
</dbReference>
<protein>
    <submittedName>
        <fullName evidence="2">MFS transporter</fullName>
    </submittedName>
</protein>
<dbReference type="PANTHER" id="PTHR11328:SF24">
    <property type="entry name" value="MAJOR FACILITATOR SUPERFAMILY (MFS) PROFILE DOMAIN-CONTAINING PROTEIN"/>
    <property type="match status" value="1"/>
</dbReference>
<proteinExistence type="predicted"/>
<reference evidence="2 3" key="1">
    <citation type="journal article" date="2019" name="Int. J. Syst. Evol. Microbiol.">
        <title>The Global Catalogue of Microorganisms (GCM) 10K type strain sequencing project: providing services to taxonomists for standard genome sequencing and annotation.</title>
        <authorList>
            <consortium name="The Broad Institute Genomics Platform"/>
            <consortium name="The Broad Institute Genome Sequencing Center for Infectious Disease"/>
            <person name="Wu L."/>
            <person name="Ma J."/>
        </authorList>
    </citation>
    <scope>NUCLEOTIDE SEQUENCE [LARGE SCALE GENOMIC DNA]</scope>
    <source>
        <strain evidence="2 3">JCM 12774</strain>
    </source>
</reference>
<gene>
    <name evidence="2" type="ORF">GCM10008933_32920</name>
</gene>
<keyword evidence="1" id="KW-0812">Transmembrane</keyword>